<organism evidence="1 2">
    <name type="scientific">Bacillus timonensis</name>
    <dbReference type="NCBI Taxonomy" id="1033734"/>
    <lineage>
        <taxon>Bacteria</taxon>
        <taxon>Bacillati</taxon>
        <taxon>Bacillota</taxon>
        <taxon>Bacilli</taxon>
        <taxon>Bacillales</taxon>
        <taxon>Bacillaceae</taxon>
        <taxon>Bacillus</taxon>
    </lineage>
</organism>
<gene>
    <name evidence="1" type="ORF">E1I69_05200</name>
</gene>
<comment type="caution">
    <text evidence="1">The sequence shown here is derived from an EMBL/GenBank/DDBJ whole genome shotgun (WGS) entry which is preliminary data.</text>
</comment>
<evidence type="ECO:0000313" key="1">
    <source>
        <dbReference type="EMBL" id="THE14210.1"/>
    </source>
</evidence>
<proteinExistence type="predicted"/>
<dbReference type="InterPro" id="IPR058676">
    <property type="entry name" value="YuzK"/>
</dbReference>
<evidence type="ECO:0000313" key="2">
    <source>
        <dbReference type="Proteomes" id="UP000306477"/>
    </source>
</evidence>
<protein>
    <recommendedName>
        <fullName evidence="3">HTH araC/xylS-type domain-containing protein</fullName>
    </recommendedName>
</protein>
<evidence type="ECO:0008006" key="3">
    <source>
        <dbReference type="Google" id="ProtNLM"/>
    </source>
</evidence>
<dbReference type="RefSeq" id="WP_162604327.1">
    <property type="nucleotide sequence ID" value="NZ_SLUB01000005.1"/>
</dbReference>
<reference evidence="1 2" key="1">
    <citation type="journal article" date="2019" name="Indoor Air">
        <title>Impacts of indoor surface finishes on bacterial viability.</title>
        <authorList>
            <person name="Hu J."/>
            <person name="Maamar S.B."/>
            <person name="Glawe A.J."/>
            <person name="Gottel N."/>
            <person name="Gilbert J.A."/>
            <person name="Hartmann E.M."/>
        </authorList>
    </citation>
    <scope>NUCLEOTIDE SEQUENCE [LARGE SCALE GENOMIC DNA]</scope>
    <source>
        <strain evidence="1 2">AF060A6</strain>
    </source>
</reference>
<accession>A0A4S3PWI7</accession>
<dbReference type="Proteomes" id="UP000306477">
    <property type="component" value="Unassembled WGS sequence"/>
</dbReference>
<sequence>MIEAGVNINCSKTFLKQRRDWFIINRIRLNYTGEMEKAMHQAHGIGYEDYCRKFKERLRVEKTREQEYKQGRMIVAQFDRKVHF</sequence>
<keyword evidence="2" id="KW-1185">Reference proteome</keyword>
<dbReference type="AlphaFoldDB" id="A0A4S3PWI7"/>
<name>A0A4S3PWI7_9BACI</name>
<dbReference type="Pfam" id="PF26149">
    <property type="entry name" value="YuzK"/>
    <property type="match status" value="1"/>
</dbReference>
<dbReference type="EMBL" id="SLUB01000005">
    <property type="protein sequence ID" value="THE14210.1"/>
    <property type="molecule type" value="Genomic_DNA"/>
</dbReference>